<dbReference type="Proteomes" id="UP000267035">
    <property type="component" value="Unassembled WGS sequence"/>
</dbReference>
<sequence length="293" mass="33549">MKSQENLNPKATQQDGLALRLGAAIADCYEAFSRYRAPAFTLDVCMPCCVEPEMEEQLRHLPLRQLTPKHLYEYNNSAKNDVQSIAEVGYFLPRLLELIAQGEEVHHSTELYLDRLGRCPRDSLSPAQWLAVQAVAQALFADCLARYPWERGGPWNGCTLFDVLRMLHIGGLDIQPLLDLWLRTDTPQATLHYANAAWFDYWLDGGRVNNAFVKDRPDYITCVDKWMRHEAHRLIFAQRLLALETARIPHFDQWKCGCRFTPAQVIQNCIDAMRLDGTESACQQGSNDEKRKP</sequence>
<protein>
    <submittedName>
        <fullName evidence="1">Uncharacterized protein</fullName>
    </submittedName>
</protein>
<comment type="caution">
    <text evidence="1">The sequence shown here is derived from an EMBL/GenBank/DDBJ whole genome shotgun (WGS) entry which is preliminary data.</text>
</comment>
<accession>A0A3M6Q9Q4</accession>
<evidence type="ECO:0000313" key="2">
    <source>
        <dbReference type="Proteomes" id="UP000267035"/>
    </source>
</evidence>
<proteinExistence type="predicted"/>
<keyword evidence="2" id="KW-1185">Reference proteome</keyword>
<dbReference type="RefSeq" id="WP_122254021.1">
    <property type="nucleotide sequence ID" value="NZ_RDQL01000008.1"/>
</dbReference>
<dbReference type="AlphaFoldDB" id="A0A3M6Q9Q4"/>
<dbReference type="EMBL" id="RDQL01000008">
    <property type="protein sequence ID" value="RMW99360.1"/>
    <property type="molecule type" value="Genomic_DNA"/>
</dbReference>
<name>A0A3M6Q9Q4_9BURK</name>
<organism evidence="1 2">
    <name type="scientific">Allofranklinella schreckenbergeri</name>
    <dbReference type="NCBI Taxonomy" id="1076744"/>
    <lineage>
        <taxon>Bacteria</taxon>
        <taxon>Pseudomonadati</taxon>
        <taxon>Pseudomonadota</taxon>
        <taxon>Betaproteobacteria</taxon>
        <taxon>Burkholderiales</taxon>
        <taxon>Comamonadaceae</taxon>
        <taxon>Allofranklinella</taxon>
    </lineage>
</organism>
<reference evidence="1 2" key="1">
    <citation type="submission" date="2018-10" db="EMBL/GenBank/DDBJ databases">
        <title>Comamonadaceae CDC group NO-1 genome sequencing and assembly.</title>
        <authorList>
            <person name="Bernier A.-M."/>
            <person name="Bernard K."/>
        </authorList>
    </citation>
    <scope>NUCLEOTIDE SEQUENCE [LARGE SCALE GENOMIC DNA]</scope>
    <source>
        <strain evidence="1 2">NML161473</strain>
    </source>
</reference>
<evidence type="ECO:0000313" key="1">
    <source>
        <dbReference type="EMBL" id="RMW99360.1"/>
    </source>
</evidence>
<gene>
    <name evidence="1" type="ORF">EBQ25_07235</name>
</gene>